<comment type="similarity">
    <text evidence="5">Belongs to the carotenoid/retinoid oxidoreductase family. CrtP subfamily.</text>
</comment>
<evidence type="ECO:0000256" key="4">
    <source>
        <dbReference type="ARBA" id="ARBA00037901"/>
    </source>
</evidence>
<keyword evidence="11" id="KW-0732">Signal</keyword>
<evidence type="ECO:0000256" key="6">
    <source>
        <dbReference type="ARBA" id="ARBA00039159"/>
    </source>
</evidence>
<keyword evidence="2 10" id="KW-0125">Carotenoid biosynthesis</keyword>
<name>A0A974NNZ0_PERPY</name>
<evidence type="ECO:0000256" key="5">
    <source>
        <dbReference type="ARBA" id="ARBA00038194"/>
    </source>
</evidence>
<dbReference type="NCBIfam" id="TIGR02734">
    <property type="entry name" value="crtI_fam"/>
    <property type="match status" value="1"/>
</dbReference>
<proteinExistence type="inferred from homology"/>
<keyword evidence="14" id="KW-1185">Reference proteome</keyword>
<dbReference type="PANTHER" id="PTHR43734">
    <property type="entry name" value="PHYTOENE DESATURASE"/>
    <property type="match status" value="1"/>
</dbReference>
<dbReference type="Pfam" id="PF01593">
    <property type="entry name" value="Amino_oxidase"/>
    <property type="match status" value="1"/>
</dbReference>
<evidence type="ECO:0000256" key="9">
    <source>
        <dbReference type="ARBA" id="ARBA00048532"/>
    </source>
</evidence>
<protein>
    <recommendedName>
        <fullName evidence="6">4,4'-diaponeurosporene oxygenase</fullName>
    </recommendedName>
    <alternativeName>
        <fullName evidence="7">4,4'-diaponeurosporene oxidase</fullName>
    </alternativeName>
    <alternativeName>
        <fullName evidence="8">Carotenoid oxidase</fullName>
    </alternativeName>
</protein>
<dbReference type="SUPFAM" id="SSF51905">
    <property type="entry name" value="FAD/NAD(P)-binding domain"/>
    <property type="match status" value="1"/>
</dbReference>
<feature type="chain" id="PRO_5038408225" description="4,4'-diaponeurosporene oxygenase" evidence="11">
    <location>
        <begin position="22"/>
        <end position="490"/>
    </location>
</feature>
<dbReference type="Proteomes" id="UP000595254">
    <property type="component" value="Chromosome"/>
</dbReference>
<sequence length="490" mass="54822">MKKVIIIGGGLGGLSCAISLAANGYQVTIVEKEATLGGKLKRIEEDGYTFDLGPSTITMLSAFEEVFQQAGRKIDDYLHFYRINNMTRHFFSDGHLLDLTDKTEEMEQQISEYSISDAKQYRAFLEHSQKLYRISEKRFLNTLLLRWQDRINLHLLKSFVQIKPFTSMTQSLSSFFSHGNSQALFGRYATYVGSAPNQAPQIFTMMAFLEGKLGIFGVTGGTYSIVSAFEKLAVELGVTIKKSCEVHKIHVESATVKGVETAEGLFETDLVVANGDALTIYQQLIDEAHRPSMTNRKLASYEPSLSGFVLLLGVSKQYPQLEHHNVFFPENYQEEFKDIFTKKQLPDNPAIYICYSGKSEESLAPTGHSNLFILINAPYLTEQYAFDQVKNDYADKIIQTLEKKGLSNLRQNIMYQKIITPGDLAAYSGAHRGAIYGMSSNTFTQAFSKIKNKSKDIKNLWFVGGSTHPGGGTPIVTKSGQLVAKEIMRE</sequence>
<dbReference type="EMBL" id="CP068053">
    <property type="protein sequence ID" value="QQT01110.1"/>
    <property type="molecule type" value="Genomic_DNA"/>
</dbReference>
<evidence type="ECO:0000256" key="8">
    <source>
        <dbReference type="ARBA" id="ARBA00042619"/>
    </source>
</evidence>
<dbReference type="InterPro" id="IPR002937">
    <property type="entry name" value="Amino_oxidase"/>
</dbReference>
<dbReference type="GO" id="GO:0016491">
    <property type="term" value="F:oxidoreductase activity"/>
    <property type="evidence" value="ECO:0007669"/>
    <property type="project" value="UniProtKB-KW"/>
</dbReference>
<dbReference type="AlphaFoldDB" id="A0A974NNZ0"/>
<gene>
    <name evidence="13" type="primary">crtI</name>
    <name evidence="13" type="ORF">I6J18_04190</name>
</gene>
<evidence type="ECO:0000256" key="2">
    <source>
        <dbReference type="ARBA" id="ARBA00022746"/>
    </source>
</evidence>
<evidence type="ECO:0000256" key="7">
    <source>
        <dbReference type="ARBA" id="ARBA00041900"/>
    </source>
</evidence>
<evidence type="ECO:0000256" key="1">
    <source>
        <dbReference type="ARBA" id="ARBA00001974"/>
    </source>
</evidence>
<dbReference type="PANTHER" id="PTHR43734:SF7">
    <property type="entry name" value="4,4'-DIAPONEUROSPORENE OXYGENASE"/>
    <property type="match status" value="1"/>
</dbReference>
<evidence type="ECO:0000256" key="11">
    <source>
        <dbReference type="SAM" id="SignalP"/>
    </source>
</evidence>
<evidence type="ECO:0000259" key="12">
    <source>
        <dbReference type="Pfam" id="PF01593"/>
    </source>
</evidence>
<evidence type="ECO:0000313" key="14">
    <source>
        <dbReference type="Proteomes" id="UP000595254"/>
    </source>
</evidence>
<comment type="cofactor">
    <cofactor evidence="1">
        <name>FAD</name>
        <dbReference type="ChEBI" id="CHEBI:57692"/>
    </cofactor>
</comment>
<feature type="signal peptide" evidence="11">
    <location>
        <begin position="1"/>
        <end position="21"/>
    </location>
</feature>
<reference evidence="13 14" key="1">
    <citation type="submission" date="2021-01" db="EMBL/GenBank/DDBJ databases">
        <title>FDA dAtabase for Regulatory Grade micrObial Sequences (FDA-ARGOS): Supporting development and validation of Infectious Disease Dx tests.</title>
        <authorList>
            <person name="Nelson B."/>
            <person name="Plummer A."/>
            <person name="Tallon L."/>
            <person name="Sadzewicz L."/>
            <person name="Zhao X."/>
            <person name="Boylan J."/>
            <person name="Ott S."/>
            <person name="Bowen H."/>
            <person name="Vavikolanu K."/>
            <person name="Mehta A."/>
            <person name="Aluvathingal J."/>
            <person name="Nadendla S."/>
            <person name="Myers T."/>
            <person name="Yan Y."/>
            <person name="Sichtig H."/>
        </authorList>
    </citation>
    <scope>NUCLEOTIDE SEQUENCE [LARGE SCALE GENOMIC DNA]</scope>
    <source>
        <strain evidence="13 14">FDAARGOS_1161</strain>
    </source>
</reference>
<dbReference type="PROSITE" id="PS51257">
    <property type="entry name" value="PROKAR_LIPOPROTEIN"/>
    <property type="match status" value="1"/>
</dbReference>
<evidence type="ECO:0000256" key="3">
    <source>
        <dbReference type="ARBA" id="ARBA00023002"/>
    </source>
</evidence>
<organism evidence="13 14">
    <name type="scientific">Peribacillus psychrosaccharolyticus</name>
    <name type="common">Bacillus psychrosaccharolyticus</name>
    <dbReference type="NCBI Taxonomy" id="1407"/>
    <lineage>
        <taxon>Bacteria</taxon>
        <taxon>Bacillati</taxon>
        <taxon>Bacillota</taxon>
        <taxon>Bacilli</taxon>
        <taxon>Bacillales</taxon>
        <taxon>Bacillaceae</taxon>
        <taxon>Peribacillus</taxon>
    </lineage>
</organism>
<evidence type="ECO:0000256" key="10">
    <source>
        <dbReference type="RuleBase" id="RU362075"/>
    </source>
</evidence>
<accession>A0A974NNZ0</accession>
<dbReference type="InterPro" id="IPR036188">
    <property type="entry name" value="FAD/NAD-bd_sf"/>
</dbReference>
<dbReference type="GO" id="GO:0016117">
    <property type="term" value="P:carotenoid biosynthetic process"/>
    <property type="evidence" value="ECO:0007669"/>
    <property type="project" value="UniProtKB-KW"/>
</dbReference>
<comment type="catalytic activity">
    <reaction evidence="9">
        <text>all-trans-4,4'-diaponeurosporene + 2 AH2 + 2 O2 = 4,4'-diaponeurosporenal + 2 A + 3 H2O</text>
        <dbReference type="Rhea" id="RHEA:56104"/>
        <dbReference type="ChEBI" id="CHEBI:13193"/>
        <dbReference type="ChEBI" id="CHEBI:15377"/>
        <dbReference type="ChEBI" id="CHEBI:15379"/>
        <dbReference type="ChEBI" id="CHEBI:17499"/>
        <dbReference type="ChEBI" id="CHEBI:62743"/>
        <dbReference type="ChEBI" id="CHEBI:79065"/>
    </reaction>
</comment>
<evidence type="ECO:0000313" key="13">
    <source>
        <dbReference type="EMBL" id="QQT01110.1"/>
    </source>
</evidence>
<dbReference type="Gene3D" id="3.50.50.60">
    <property type="entry name" value="FAD/NAD(P)-binding domain"/>
    <property type="match status" value="2"/>
</dbReference>
<feature type="domain" description="Amine oxidase" evidence="12">
    <location>
        <begin position="11"/>
        <end position="488"/>
    </location>
</feature>
<comment type="pathway">
    <text evidence="4">Carotenoid biosynthesis; staphyloxanthin biosynthesis; staphyloxanthin from farnesyl diphosphate: step 3/5.</text>
</comment>
<keyword evidence="3 10" id="KW-0560">Oxidoreductase</keyword>
<dbReference type="KEGG" id="ppsr:I6J18_04190"/>
<dbReference type="InterPro" id="IPR014105">
    <property type="entry name" value="Carotenoid/retinoid_OxRdtase"/>
</dbReference>
<dbReference type="RefSeq" id="WP_040375575.1">
    <property type="nucleotide sequence ID" value="NZ_CP068053.1"/>
</dbReference>